<dbReference type="GeneID" id="106152208"/>
<dbReference type="SUPFAM" id="SSF49265">
    <property type="entry name" value="Fibronectin type III"/>
    <property type="match status" value="3"/>
</dbReference>
<evidence type="ECO:0000256" key="1">
    <source>
        <dbReference type="ARBA" id="ARBA00022737"/>
    </source>
</evidence>
<dbReference type="InterPro" id="IPR013783">
    <property type="entry name" value="Ig-like_fold"/>
</dbReference>
<dbReference type="InterPro" id="IPR036116">
    <property type="entry name" value="FN3_sf"/>
</dbReference>
<dbReference type="CDD" id="cd00063">
    <property type="entry name" value="FN3"/>
    <property type="match status" value="2"/>
</dbReference>
<dbReference type="PROSITE" id="PS50853">
    <property type="entry name" value="FN3"/>
    <property type="match status" value="2"/>
</dbReference>
<evidence type="ECO:0000313" key="3">
    <source>
        <dbReference type="Proteomes" id="UP000085678"/>
    </source>
</evidence>
<dbReference type="RefSeq" id="XP_013381173.1">
    <property type="nucleotide sequence ID" value="XM_013525719.1"/>
</dbReference>
<dbReference type="PANTHER" id="PTHR46708">
    <property type="entry name" value="TENASCIN"/>
    <property type="match status" value="1"/>
</dbReference>
<evidence type="ECO:0000313" key="4">
    <source>
        <dbReference type="RefSeq" id="XP_013381173.1"/>
    </source>
</evidence>
<protein>
    <submittedName>
        <fullName evidence="4">Tenascin-X-like</fullName>
    </submittedName>
</protein>
<dbReference type="SMART" id="SM00060">
    <property type="entry name" value="FN3"/>
    <property type="match status" value="4"/>
</dbReference>
<keyword evidence="1" id="KW-0677">Repeat</keyword>
<accession>A0A1S3H590</accession>
<dbReference type="Pfam" id="PF00041">
    <property type="entry name" value="fn3"/>
    <property type="match status" value="3"/>
</dbReference>
<proteinExistence type="predicted"/>
<keyword evidence="3" id="KW-1185">Reference proteome</keyword>
<feature type="domain" description="Fibronectin type-III" evidence="2">
    <location>
        <begin position="209"/>
        <end position="299"/>
    </location>
</feature>
<dbReference type="OrthoDB" id="8609993at2759"/>
<gene>
    <name evidence="4" type="primary">LOC106152208</name>
</gene>
<reference evidence="4" key="1">
    <citation type="submission" date="2025-08" db="UniProtKB">
        <authorList>
            <consortium name="RefSeq"/>
        </authorList>
    </citation>
    <scope>IDENTIFICATION</scope>
    <source>
        <tissue evidence="4">Gonads</tissue>
    </source>
</reference>
<evidence type="ECO:0000259" key="2">
    <source>
        <dbReference type="PROSITE" id="PS50853"/>
    </source>
</evidence>
<dbReference type="KEGG" id="lak:106152208"/>
<dbReference type="Gene3D" id="2.60.40.10">
    <property type="entry name" value="Immunoglobulins"/>
    <property type="match status" value="4"/>
</dbReference>
<sequence length="389" mass="43600">MGVNILSSQTPLNLCRAEHQRRRDIKPVPPATVFHTQVSTSTANIEWERPDGQYDHMVVTLTNLTTNETKEKVTEELCTTYTRLRPATWYRMDVMTIKGSKRSAIRSHILNTAPLPPTGISVNPGANIAKIYWTYPDKRDDDGITFEINCWEVNARRPEPCLTASSKALETILKPLTPGSQYKVQVKAVFQETRNNDFKEALFSTEPPAVSNVQVQGFSTFADVSWRPPVEGKVKRYDIVFWRANNPSAKRKTTVQYPAVTGSIINLNQGTKYVAEVKSSVEGRVSQGGDRKTFYTVPSRPSMGNIDTAPDSIRLKWSRKEDEPDVTEAVVTYCLPGSTQKITKHVSTREPQQLLISPLNPNTHIEGYVELVSGDKTSDKTHWSATTDS</sequence>
<dbReference type="InterPro" id="IPR003961">
    <property type="entry name" value="FN3_dom"/>
</dbReference>
<name>A0A1S3H590_LINAN</name>
<organism evidence="3 4">
    <name type="scientific">Lingula anatina</name>
    <name type="common">Brachiopod</name>
    <name type="synonym">Lingula unguis</name>
    <dbReference type="NCBI Taxonomy" id="7574"/>
    <lineage>
        <taxon>Eukaryota</taxon>
        <taxon>Metazoa</taxon>
        <taxon>Spiralia</taxon>
        <taxon>Lophotrochozoa</taxon>
        <taxon>Brachiopoda</taxon>
        <taxon>Linguliformea</taxon>
        <taxon>Lingulata</taxon>
        <taxon>Lingulida</taxon>
        <taxon>Linguloidea</taxon>
        <taxon>Lingulidae</taxon>
        <taxon>Lingula</taxon>
    </lineage>
</organism>
<dbReference type="Proteomes" id="UP000085678">
    <property type="component" value="Unplaced"/>
</dbReference>
<dbReference type="InterPro" id="IPR050991">
    <property type="entry name" value="ECM_Regulatory_Proteins"/>
</dbReference>
<feature type="domain" description="Fibronectin type-III" evidence="2">
    <location>
        <begin position="113"/>
        <end position="208"/>
    </location>
</feature>
<dbReference type="AlphaFoldDB" id="A0A1S3H590"/>
<dbReference type="InParanoid" id="A0A1S3H590"/>
<dbReference type="PANTHER" id="PTHR46708:SF2">
    <property type="entry name" value="FIBRONECTIN TYPE-III DOMAIN-CONTAINING PROTEIN"/>
    <property type="match status" value="1"/>
</dbReference>